<proteinExistence type="predicted"/>
<dbReference type="Proteomes" id="UP000078492">
    <property type="component" value="Unassembled WGS sequence"/>
</dbReference>
<sequence length="429" mass="49143">MLPCDTYIVKKSQVQRWQIKFETDHVSWESSQEDGKGNAAIARKSTNHRWSPNGRYLLLPVCFDSGSHFGRRYLRDPLFSPFANLRRLHELYTADFSAIISFRRKKCMRQVAVCNDRRVRNVGKKCFRSVPVLKILGPIHDFVVKSETNTKWLDKKFHSVRTSGDQMDFRVNIHKIIKAHDMLTQRNVTIDRTSHEDRQETKKIRCKWLPVGDKESESLPLIEFQNLSSSLFGARKRVAHVQVSLNCRQAREKPGKRSRRRSTFVLEMSEWTGDVSHGSVTPFSQHSCGTRTLENELSSVSCSQDVHQYTHGHIRRIFLENLLQGGGLRCTEWYLRGSKAAQSSMIPSHMFTEHQRSEMRAAGGLSGISASTRSQESLEKTLITEKKSIRRDSAVGPQSASSADDRTWTIALCGWPRLVEANIKAQFHN</sequence>
<accession>A0A151J3J0</accession>
<dbReference type="EMBL" id="KQ980278">
    <property type="protein sequence ID" value="KYN16984.1"/>
    <property type="molecule type" value="Genomic_DNA"/>
</dbReference>
<evidence type="ECO:0000313" key="1">
    <source>
        <dbReference type="EMBL" id="KYN16984.1"/>
    </source>
</evidence>
<organism evidence="1 2">
    <name type="scientific">Trachymyrmex cornetzi</name>
    <dbReference type="NCBI Taxonomy" id="471704"/>
    <lineage>
        <taxon>Eukaryota</taxon>
        <taxon>Metazoa</taxon>
        <taxon>Ecdysozoa</taxon>
        <taxon>Arthropoda</taxon>
        <taxon>Hexapoda</taxon>
        <taxon>Insecta</taxon>
        <taxon>Pterygota</taxon>
        <taxon>Neoptera</taxon>
        <taxon>Endopterygota</taxon>
        <taxon>Hymenoptera</taxon>
        <taxon>Apocrita</taxon>
        <taxon>Aculeata</taxon>
        <taxon>Formicoidea</taxon>
        <taxon>Formicidae</taxon>
        <taxon>Myrmicinae</taxon>
        <taxon>Trachymyrmex</taxon>
    </lineage>
</organism>
<gene>
    <name evidence="1" type="ORF">ALC57_10756</name>
</gene>
<reference evidence="1 2" key="1">
    <citation type="submission" date="2015-09" db="EMBL/GenBank/DDBJ databases">
        <title>Trachymyrmex cornetzi WGS genome.</title>
        <authorList>
            <person name="Nygaard S."/>
            <person name="Hu H."/>
            <person name="Boomsma J."/>
            <person name="Zhang G."/>
        </authorList>
    </citation>
    <scope>NUCLEOTIDE SEQUENCE [LARGE SCALE GENOMIC DNA]</scope>
    <source>
        <strain evidence="1">Tcor2-1</strain>
        <tissue evidence="1">Whole body</tissue>
    </source>
</reference>
<dbReference type="AlphaFoldDB" id="A0A151J3J0"/>
<keyword evidence="2" id="KW-1185">Reference proteome</keyword>
<name>A0A151J3J0_9HYME</name>
<protein>
    <submittedName>
        <fullName evidence="1">Uncharacterized protein</fullName>
    </submittedName>
</protein>
<evidence type="ECO:0000313" key="2">
    <source>
        <dbReference type="Proteomes" id="UP000078492"/>
    </source>
</evidence>